<dbReference type="InterPro" id="IPR027417">
    <property type="entry name" value="P-loop_NTPase"/>
</dbReference>
<dbReference type="Pfam" id="PF04116">
    <property type="entry name" value="FA_hydroxylase"/>
    <property type="match status" value="1"/>
</dbReference>
<keyword evidence="10" id="KW-0067">ATP-binding</keyword>
<sequence>MERLFAKALRLLLGRLRSVELQTGAQLLPCLPWRRLWRSTRYVPGLWAAPEVLAEQAKEAEEEQRQAAIDAMMNPECDEEDEEVDEAPEKGFKPPKRGAKPKEDEPSDAMREELRRQREERLAARQLEREAGKAKPASKDLAAVLEKVANEGEGKLSNKERRVYAKHLEKQREESEEQEAWAKKAELGDEVLRLEEELKAFTVSLPSAGLAPGAVDLHLDRFSISAGGQRLFDDASLHLAKGRRYGLLGPNGQGKTSLLRHLAARRLPVPEHWSITLVQQEAEATDLPVVDEVISADQRRRKLLAEEAQLLTKLEASDDVEASELQQLCDKLSSVAQDLEAAGAEAAEARVRKILCGLGFTVEMMDGPVNVLSGGWRMRVSLAKALFLEPDLLLLDEPTNHLDLDAVLWLDEYLSEYPKTLLVVSHDADFLDSVCTDVVHLEEKKLIQYKGGYTEFRRGHAARVREREKEFKKQQEDKKAGKKVHQDEMVEKIKDYVVKFRFLPPVGGDRGGISVHDVDFSYTGKKPWLLHGLNFRVDAATRVAVVGPNGAGKSTLLNLLAKLQEPCQGEVVHSRGLTVCRYSQHFDEIAPALRLSAVEFLTSPELRRFGAGTENPELAHKCLGQFGLPSHAHKRPMEQLSGGQKARVCFASITCRRAESGERRADSTAGRKMRLDIWPKLPSARKPEILILDEPPGPRARASPPLGTSETAALLETSSLHLKPPCPWHQELGIDAEIFDKGSTVGGTWSPEMSYHALALHSPRWINCLTANNEFFPFKRMDRESLDTKADAKEMHELLNDFVDKQGLKSKIHCKSLVTEISYHTKSDEAFLKVTSDGKEVEKGPYKLVVFASLATKPAMPDIANHGFEGKVIHSSAFKDPVMQEILAKKQRVLVLGGGKSGCDMICTFQKQCYENVTWLFRAPYWFLKMEAAFHRRTLFSRLRSFVAVLLHLLFLISDQLALFSLWLIGFLAMPMSKGAFPSHFDGRRFHQGVLDERQVDFIQRVDPKVGEINCLGKKGMILESGEVIPCDVVICATGYETGFDQLRLLKDGVPVDVRNSPLYHHAIIPSFPCLLSATTAFYHFGPIRGLTLAQYISYYLNERPSAEIMLPSAQRNWCRQSPSRCFLFGSDQIFIREFLLMMLDFVRGGILPLSLGFEEDNIGVVGSGAVRGWTNHLDIESVEALIDALKRFQGGLVLVSHDARLIKASGCDLWACSKGEAIAKVSSFEEYKRQVLAELRRRQAAAEQEAARRAKERQRRRAAGQAFPDLPLDDAIAILKRRQVGYQSTPNLPPAKEPEKDLALSTASLATTATSSPRTLRLPRKLQASANWSASTTLSIPQIAVQHVKQQRAHIPKDPKDPKVQKAAKLPKLLAKPRTRESFGPLPQGWRPSSRGQTVSRQAAAAFWGITLEDDGDMGNEEDYSSSTQKHQKPQKDFPYAALHAATSVPLGDLKEACAVFERFAQSDSEDLLESTMDMRDFEKLLCNVCNVQHVSELAPEFVKSAFHTADRDHTGDIDIWEFVTWYSAFSFSEAVCVNKVARSTRNVARKHGMSILNIERYKRAFDRYDLNNNNVIEIHEFKSIIGDLLKIPPGLDLPNERVMQLWRNADKDGNGSIDFDEFVAFYVKVFGDTFETDFDPVTDYYRLGRTSRMAIDCSEVGAVEKSDRESVLWTSNLLPAPSPPPAKFSPQPRFWRPGGREVWAREIPMQAPTHVDARGPALALVVALSVGAYSAVSAPAKAGAAFPWTLNPTGLLNDLTTYVGLYAVTIPAKELLNIVLKFLGGRVVGYTRMDEGDQKVPKLEVLEFHDLCYLALNTLVEFLGMNHIMSFLLGAAVEYQSRNFNIFNGPLAFIAAFVLNDVIYYPFHLVAHRRIFYPYCHKQHHRQFVPFRGYADAANQHPLEQMYGFCIWIGSLWIISKLMGLHAATAWLGTLAWAILNICNHLPYDTALHLPLPYPALPKDHNTHHRFPNTNFATLSTMTDRMFGTFRPYRPAGMNNGSQAEEEKVATLREAVPSQWSVLSMGVMLFFSLLAVEAVQLGGALPSLRSMLVFTNSMILLLNLGLACWALRQGSEKLTKKA</sequence>
<evidence type="ECO:0000256" key="17">
    <source>
        <dbReference type="SAM" id="Phobius"/>
    </source>
</evidence>
<comment type="similarity">
    <text evidence="3">Belongs to the lysine N(6)-hydroxylase/L-ornithine N(5)-oxygenase family.</text>
</comment>
<keyword evidence="5" id="KW-0285">Flavoprotein</keyword>
<keyword evidence="21" id="KW-1185">Reference proteome</keyword>
<feature type="domain" description="EF-hand" evidence="18">
    <location>
        <begin position="1499"/>
        <end position="1534"/>
    </location>
</feature>
<dbReference type="InterPro" id="IPR011992">
    <property type="entry name" value="EF-hand-dom_pair"/>
</dbReference>
<evidence type="ECO:0000313" key="21">
    <source>
        <dbReference type="Proteomes" id="UP001178507"/>
    </source>
</evidence>
<keyword evidence="7" id="KW-0547">Nucleotide-binding</keyword>
<dbReference type="GO" id="GO:0016491">
    <property type="term" value="F:oxidoreductase activity"/>
    <property type="evidence" value="ECO:0007669"/>
    <property type="project" value="UniProtKB-KW"/>
</dbReference>
<dbReference type="PANTHER" id="PTHR19211">
    <property type="entry name" value="ATP-BINDING TRANSPORT PROTEIN-RELATED"/>
    <property type="match status" value="1"/>
</dbReference>
<dbReference type="InterPro" id="IPR002048">
    <property type="entry name" value="EF_hand_dom"/>
</dbReference>
<keyword evidence="11" id="KW-0521">NADP</keyword>
<dbReference type="Pfam" id="PF13499">
    <property type="entry name" value="EF-hand_7"/>
    <property type="match status" value="1"/>
</dbReference>
<evidence type="ECO:0000256" key="8">
    <source>
        <dbReference type="ARBA" id="ARBA00022827"/>
    </source>
</evidence>
<evidence type="ECO:0000256" key="5">
    <source>
        <dbReference type="ARBA" id="ARBA00022630"/>
    </source>
</evidence>
<feature type="domain" description="ABC transporter" evidence="19">
    <location>
        <begin position="217"/>
        <end position="468"/>
    </location>
</feature>
<proteinExistence type="inferred from homology"/>
<dbReference type="GO" id="GO:0005509">
    <property type="term" value="F:calcium ion binding"/>
    <property type="evidence" value="ECO:0007669"/>
    <property type="project" value="InterPro"/>
</dbReference>
<dbReference type="InterPro" id="IPR050611">
    <property type="entry name" value="ABCF"/>
</dbReference>
<keyword evidence="6" id="KW-0677">Repeat</keyword>
<keyword evidence="17" id="KW-0812">Transmembrane</keyword>
<dbReference type="PROSITE" id="PS50222">
    <property type="entry name" value="EF_HAND_2"/>
    <property type="match status" value="3"/>
</dbReference>
<dbReference type="SMART" id="SM00382">
    <property type="entry name" value="AAA"/>
    <property type="match status" value="2"/>
</dbReference>
<dbReference type="InterPro" id="IPR036188">
    <property type="entry name" value="FAD/NAD-bd_sf"/>
</dbReference>
<keyword evidence="9" id="KW-0106">Calcium</keyword>
<evidence type="ECO:0000256" key="13">
    <source>
        <dbReference type="ARBA" id="ARBA00023002"/>
    </source>
</evidence>
<dbReference type="PANTHER" id="PTHR19211:SF14">
    <property type="entry name" value="ATP-BINDING CASSETTE SUB-FAMILY F MEMBER 1"/>
    <property type="match status" value="1"/>
</dbReference>
<evidence type="ECO:0000259" key="18">
    <source>
        <dbReference type="PROSITE" id="PS50222"/>
    </source>
</evidence>
<dbReference type="EMBL" id="CAUJNA010003281">
    <property type="protein sequence ID" value="CAJ1397863.1"/>
    <property type="molecule type" value="Genomic_DNA"/>
</dbReference>
<evidence type="ECO:0000259" key="19">
    <source>
        <dbReference type="PROSITE" id="PS50893"/>
    </source>
</evidence>
<keyword evidence="8" id="KW-0274">FAD</keyword>
<evidence type="ECO:0000256" key="12">
    <source>
        <dbReference type="ARBA" id="ARBA00022946"/>
    </source>
</evidence>
<evidence type="ECO:0000256" key="3">
    <source>
        <dbReference type="ARBA" id="ARBA00007588"/>
    </source>
</evidence>
<comment type="pathway">
    <text evidence="2">Siderophore biosynthesis.</text>
</comment>
<dbReference type="Pfam" id="PF00005">
    <property type="entry name" value="ABC_tran"/>
    <property type="match status" value="2"/>
</dbReference>
<name>A0AA36J1G3_9DINO</name>
<dbReference type="CDD" id="cd00051">
    <property type="entry name" value="EFh"/>
    <property type="match status" value="1"/>
</dbReference>
<keyword evidence="17" id="KW-1133">Transmembrane helix</keyword>
<gene>
    <name evidence="20" type="ORF">EVOR1521_LOCUS21791</name>
</gene>
<feature type="domain" description="EF-hand" evidence="18">
    <location>
        <begin position="1599"/>
        <end position="1634"/>
    </location>
</feature>
<dbReference type="GO" id="GO:0008610">
    <property type="term" value="P:lipid biosynthetic process"/>
    <property type="evidence" value="ECO:0007669"/>
    <property type="project" value="InterPro"/>
</dbReference>
<keyword evidence="13" id="KW-0560">Oxidoreductase</keyword>
<dbReference type="InterPro" id="IPR025700">
    <property type="entry name" value="Lys/Orn_oxygenase"/>
</dbReference>
<dbReference type="Gene3D" id="3.40.50.300">
    <property type="entry name" value="P-loop containing nucleotide triphosphate hydrolases"/>
    <property type="match status" value="3"/>
</dbReference>
<dbReference type="FunFam" id="3.40.50.300:FF:000011">
    <property type="entry name" value="Putative ABC transporter ATP-binding component"/>
    <property type="match status" value="1"/>
</dbReference>
<dbReference type="PROSITE" id="PS00211">
    <property type="entry name" value="ABC_TRANSPORTER_1"/>
    <property type="match status" value="2"/>
</dbReference>
<dbReference type="Proteomes" id="UP001178507">
    <property type="component" value="Unassembled WGS sequence"/>
</dbReference>
<dbReference type="Gene3D" id="1.10.238.10">
    <property type="entry name" value="EF-hand"/>
    <property type="match status" value="1"/>
</dbReference>
<dbReference type="Gene3D" id="3.50.50.60">
    <property type="entry name" value="FAD/NAD(P)-binding domain"/>
    <property type="match status" value="1"/>
</dbReference>
<keyword evidence="17" id="KW-0472">Membrane</keyword>
<organism evidence="20 21">
    <name type="scientific">Effrenium voratum</name>
    <dbReference type="NCBI Taxonomy" id="2562239"/>
    <lineage>
        <taxon>Eukaryota</taxon>
        <taxon>Sar</taxon>
        <taxon>Alveolata</taxon>
        <taxon>Dinophyceae</taxon>
        <taxon>Suessiales</taxon>
        <taxon>Symbiodiniaceae</taxon>
        <taxon>Effrenium</taxon>
    </lineage>
</organism>
<evidence type="ECO:0000256" key="15">
    <source>
        <dbReference type="ARBA" id="ARBA00049248"/>
    </source>
</evidence>
<evidence type="ECO:0000256" key="1">
    <source>
        <dbReference type="ARBA" id="ARBA00001974"/>
    </source>
</evidence>
<dbReference type="PROSITE" id="PS50893">
    <property type="entry name" value="ABC_TRANSPORTER_2"/>
    <property type="match status" value="2"/>
</dbReference>
<evidence type="ECO:0000256" key="7">
    <source>
        <dbReference type="ARBA" id="ARBA00022741"/>
    </source>
</evidence>
<dbReference type="SUPFAM" id="SSF47473">
    <property type="entry name" value="EF-hand"/>
    <property type="match status" value="1"/>
</dbReference>
<dbReference type="Pfam" id="PF13434">
    <property type="entry name" value="Lys_Orn_oxgnase"/>
    <property type="match status" value="1"/>
</dbReference>
<feature type="transmembrane region" description="Helical" evidence="17">
    <location>
        <begin position="2024"/>
        <end position="2047"/>
    </location>
</feature>
<comment type="caution">
    <text evidence="20">The sequence shown here is derived from an EMBL/GenBank/DDBJ whole genome shotgun (WGS) entry which is preliminary data.</text>
</comment>
<dbReference type="InterPro" id="IPR003593">
    <property type="entry name" value="AAA+_ATPase"/>
</dbReference>
<keyword evidence="12" id="KW-0809">Transit peptide</keyword>
<dbReference type="EC" id="1.14.13.196" evidence="4"/>
<feature type="region of interest" description="Disordered" evidence="16">
    <location>
        <begin position="76"/>
        <end position="115"/>
    </location>
</feature>
<comment type="cofactor">
    <cofactor evidence="1">
        <name>FAD</name>
        <dbReference type="ChEBI" id="CHEBI:57692"/>
    </cofactor>
</comment>
<dbReference type="InterPro" id="IPR006694">
    <property type="entry name" value="Fatty_acid_hydroxylase"/>
</dbReference>
<feature type="compositionally biased region" description="Basic and acidic residues" evidence="16">
    <location>
        <begin position="100"/>
        <end position="115"/>
    </location>
</feature>
<evidence type="ECO:0000256" key="2">
    <source>
        <dbReference type="ARBA" id="ARBA00004924"/>
    </source>
</evidence>
<dbReference type="GO" id="GO:0016887">
    <property type="term" value="F:ATP hydrolysis activity"/>
    <property type="evidence" value="ECO:0007669"/>
    <property type="project" value="InterPro"/>
</dbReference>
<protein>
    <recommendedName>
        <fullName evidence="4">L-ornithine N(5)-monooxygenase [NAD(P)H]</fullName>
        <ecNumber evidence="4">1.14.13.196</ecNumber>
    </recommendedName>
</protein>
<dbReference type="CDD" id="cd03221">
    <property type="entry name" value="ABCF_EF-3"/>
    <property type="match status" value="1"/>
</dbReference>
<feature type="compositionally biased region" description="Acidic residues" evidence="16">
    <location>
        <begin position="76"/>
        <end position="86"/>
    </location>
</feature>
<dbReference type="InterPro" id="IPR017871">
    <property type="entry name" value="ABC_transporter-like_CS"/>
</dbReference>
<feature type="domain" description="EF-hand" evidence="18">
    <location>
        <begin position="1558"/>
        <end position="1593"/>
    </location>
</feature>
<evidence type="ECO:0000256" key="4">
    <source>
        <dbReference type="ARBA" id="ARBA00012881"/>
    </source>
</evidence>
<evidence type="ECO:0000256" key="6">
    <source>
        <dbReference type="ARBA" id="ARBA00022737"/>
    </source>
</evidence>
<feature type="transmembrane region" description="Helical" evidence="17">
    <location>
        <begin position="1848"/>
        <end position="1869"/>
    </location>
</feature>
<dbReference type="SUPFAM" id="SSF52540">
    <property type="entry name" value="P-loop containing nucleoside triphosphate hydrolases"/>
    <property type="match status" value="2"/>
</dbReference>
<evidence type="ECO:0000256" key="11">
    <source>
        <dbReference type="ARBA" id="ARBA00022857"/>
    </source>
</evidence>
<evidence type="ECO:0000313" key="20">
    <source>
        <dbReference type="EMBL" id="CAJ1397863.1"/>
    </source>
</evidence>
<comment type="catalytic activity">
    <reaction evidence="15">
        <text>L-ornithine + NADH + O2 = N(5)-hydroxy-L-ornithine + NAD(+) + H2O</text>
        <dbReference type="Rhea" id="RHEA:41512"/>
        <dbReference type="ChEBI" id="CHEBI:15377"/>
        <dbReference type="ChEBI" id="CHEBI:15379"/>
        <dbReference type="ChEBI" id="CHEBI:46911"/>
        <dbReference type="ChEBI" id="CHEBI:57540"/>
        <dbReference type="ChEBI" id="CHEBI:57945"/>
        <dbReference type="ChEBI" id="CHEBI:78275"/>
        <dbReference type="EC" id="1.14.13.196"/>
    </reaction>
</comment>
<evidence type="ECO:0000256" key="10">
    <source>
        <dbReference type="ARBA" id="ARBA00022840"/>
    </source>
</evidence>
<dbReference type="InterPro" id="IPR018247">
    <property type="entry name" value="EF_Hand_1_Ca_BS"/>
</dbReference>
<dbReference type="SMART" id="SM00054">
    <property type="entry name" value="EFh"/>
    <property type="match status" value="3"/>
</dbReference>
<evidence type="ECO:0000256" key="9">
    <source>
        <dbReference type="ARBA" id="ARBA00022837"/>
    </source>
</evidence>
<dbReference type="InterPro" id="IPR003439">
    <property type="entry name" value="ABC_transporter-like_ATP-bd"/>
</dbReference>
<feature type="domain" description="ABC transporter" evidence="19">
    <location>
        <begin position="515"/>
        <end position="736"/>
    </location>
</feature>
<dbReference type="GO" id="GO:0005506">
    <property type="term" value="F:iron ion binding"/>
    <property type="evidence" value="ECO:0007669"/>
    <property type="project" value="InterPro"/>
</dbReference>
<evidence type="ECO:0000256" key="14">
    <source>
        <dbReference type="ARBA" id="ARBA00047598"/>
    </source>
</evidence>
<dbReference type="GO" id="GO:0005524">
    <property type="term" value="F:ATP binding"/>
    <property type="evidence" value="ECO:0007669"/>
    <property type="project" value="UniProtKB-KW"/>
</dbReference>
<feature type="transmembrane region" description="Helical" evidence="17">
    <location>
        <begin position="2053"/>
        <end position="2073"/>
    </location>
</feature>
<dbReference type="PROSITE" id="PS00018">
    <property type="entry name" value="EF_HAND_1"/>
    <property type="match status" value="3"/>
</dbReference>
<evidence type="ECO:0000256" key="16">
    <source>
        <dbReference type="SAM" id="MobiDB-lite"/>
    </source>
</evidence>
<reference evidence="20" key="1">
    <citation type="submission" date="2023-08" db="EMBL/GenBank/DDBJ databases">
        <authorList>
            <person name="Chen Y."/>
            <person name="Shah S."/>
            <person name="Dougan E. K."/>
            <person name="Thang M."/>
            <person name="Chan C."/>
        </authorList>
    </citation>
    <scope>NUCLEOTIDE SEQUENCE</scope>
</reference>
<accession>A0AA36J1G3</accession>
<dbReference type="SUPFAM" id="SSF51905">
    <property type="entry name" value="FAD/NAD(P)-binding domain"/>
    <property type="match status" value="1"/>
</dbReference>
<comment type="catalytic activity">
    <reaction evidence="14">
        <text>L-ornithine + NADPH + O2 = N(5)-hydroxy-L-ornithine + NADP(+) + H2O</text>
        <dbReference type="Rhea" id="RHEA:41508"/>
        <dbReference type="ChEBI" id="CHEBI:15377"/>
        <dbReference type="ChEBI" id="CHEBI:15379"/>
        <dbReference type="ChEBI" id="CHEBI:46911"/>
        <dbReference type="ChEBI" id="CHEBI:57783"/>
        <dbReference type="ChEBI" id="CHEBI:58349"/>
        <dbReference type="ChEBI" id="CHEBI:78275"/>
        <dbReference type="EC" id="1.14.13.196"/>
    </reaction>
</comment>